<protein>
    <submittedName>
        <fullName evidence="6">DNA-binding transcriptional LysR family regulator</fullName>
    </submittedName>
</protein>
<keyword evidence="7" id="KW-1185">Reference proteome</keyword>
<evidence type="ECO:0000313" key="6">
    <source>
        <dbReference type="EMBL" id="NYG58962.1"/>
    </source>
</evidence>
<evidence type="ECO:0000256" key="2">
    <source>
        <dbReference type="ARBA" id="ARBA00023015"/>
    </source>
</evidence>
<keyword evidence="4" id="KW-0804">Transcription</keyword>
<organism evidence="6 7">
    <name type="scientific">Nocardioides daedukensis</name>
    <dbReference type="NCBI Taxonomy" id="634462"/>
    <lineage>
        <taxon>Bacteria</taxon>
        <taxon>Bacillati</taxon>
        <taxon>Actinomycetota</taxon>
        <taxon>Actinomycetes</taxon>
        <taxon>Propionibacteriales</taxon>
        <taxon>Nocardioidaceae</taxon>
        <taxon>Nocardioides</taxon>
    </lineage>
</organism>
<dbReference type="AlphaFoldDB" id="A0A7Y9UQ72"/>
<keyword evidence="2" id="KW-0805">Transcription regulation</keyword>
<feature type="domain" description="HTH lysR-type" evidence="5">
    <location>
        <begin position="2"/>
        <end position="59"/>
    </location>
</feature>
<comment type="similarity">
    <text evidence="1">Belongs to the LysR transcriptional regulatory family.</text>
</comment>
<dbReference type="PROSITE" id="PS50931">
    <property type="entry name" value="HTH_LYSR"/>
    <property type="match status" value="1"/>
</dbReference>
<dbReference type="InterPro" id="IPR005119">
    <property type="entry name" value="LysR_subst-bd"/>
</dbReference>
<evidence type="ECO:0000259" key="5">
    <source>
        <dbReference type="PROSITE" id="PS50931"/>
    </source>
</evidence>
<dbReference type="SUPFAM" id="SSF46785">
    <property type="entry name" value="Winged helix' DNA-binding domain"/>
    <property type="match status" value="1"/>
</dbReference>
<dbReference type="GO" id="GO:0032993">
    <property type="term" value="C:protein-DNA complex"/>
    <property type="evidence" value="ECO:0007669"/>
    <property type="project" value="TreeGrafter"/>
</dbReference>
<evidence type="ECO:0000256" key="3">
    <source>
        <dbReference type="ARBA" id="ARBA00023125"/>
    </source>
</evidence>
<dbReference type="GO" id="GO:0003677">
    <property type="term" value="F:DNA binding"/>
    <property type="evidence" value="ECO:0007669"/>
    <property type="project" value="UniProtKB-KW"/>
</dbReference>
<dbReference type="CDD" id="cd05466">
    <property type="entry name" value="PBP2_LTTR_substrate"/>
    <property type="match status" value="1"/>
</dbReference>
<name>A0A7Y9UQ72_9ACTN</name>
<dbReference type="FunFam" id="1.10.10.10:FF:000001">
    <property type="entry name" value="LysR family transcriptional regulator"/>
    <property type="match status" value="1"/>
</dbReference>
<gene>
    <name evidence="6" type="ORF">BJ980_001885</name>
</gene>
<dbReference type="InterPro" id="IPR036388">
    <property type="entry name" value="WH-like_DNA-bd_sf"/>
</dbReference>
<proteinExistence type="inferred from homology"/>
<evidence type="ECO:0000256" key="1">
    <source>
        <dbReference type="ARBA" id="ARBA00009437"/>
    </source>
</evidence>
<evidence type="ECO:0000313" key="7">
    <source>
        <dbReference type="Proteomes" id="UP000540656"/>
    </source>
</evidence>
<dbReference type="Pfam" id="PF03466">
    <property type="entry name" value="LysR_substrate"/>
    <property type="match status" value="1"/>
</dbReference>
<dbReference type="PANTHER" id="PTHR30346">
    <property type="entry name" value="TRANSCRIPTIONAL DUAL REGULATOR HCAR-RELATED"/>
    <property type="match status" value="1"/>
</dbReference>
<reference evidence="6 7" key="1">
    <citation type="submission" date="2020-07" db="EMBL/GenBank/DDBJ databases">
        <title>Sequencing the genomes of 1000 actinobacteria strains.</title>
        <authorList>
            <person name="Klenk H.-P."/>
        </authorList>
    </citation>
    <scope>NUCLEOTIDE SEQUENCE [LARGE SCALE GENOMIC DNA]</scope>
    <source>
        <strain evidence="6 7">DSM 23819</strain>
    </source>
</reference>
<keyword evidence="3 6" id="KW-0238">DNA-binding</keyword>
<comment type="caution">
    <text evidence="6">The sequence shown here is derived from an EMBL/GenBank/DDBJ whole genome shotgun (WGS) entry which is preliminary data.</text>
</comment>
<dbReference type="Proteomes" id="UP000540656">
    <property type="component" value="Unassembled WGS sequence"/>
</dbReference>
<dbReference type="Pfam" id="PF00126">
    <property type="entry name" value="HTH_1"/>
    <property type="match status" value="1"/>
</dbReference>
<dbReference type="SUPFAM" id="SSF53850">
    <property type="entry name" value="Periplasmic binding protein-like II"/>
    <property type="match status" value="1"/>
</dbReference>
<dbReference type="Gene3D" id="1.10.10.10">
    <property type="entry name" value="Winged helix-like DNA-binding domain superfamily/Winged helix DNA-binding domain"/>
    <property type="match status" value="1"/>
</dbReference>
<dbReference type="EMBL" id="JACCAA010000001">
    <property type="protein sequence ID" value="NYG58962.1"/>
    <property type="molecule type" value="Genomic_DNA"/>
</dbReference>
<evidence type="ECO:0000256" key="4">
    <source>
        <dbReference type="ARBA" id="ARBA00023163"/>
    </source>
</evidence>
<accession>A0A7Y9UQ72</accession>
<dbReference type="GO" id="GO:0003700">
    <property type="term" value="F:DNA-binding transcription factor activity"/>
    <property type="evidence" value="ECO:0007669"/>
    <property type="project" value="InterPro"/>
</dbReference>
<dbReference type="PRINTS" id="PR00039">
    <property type="entry name" value="HTHLYSR"/>
</dbReference>
<dbReference type="InterPro" id="IPR036390">
    <property type="entry name" value="WH_DNA-bd_sf"/>
</dbReference>
<dbReference type="RefSeq" id="WP_179502067.1">
    <property type="nucleotide sequence ID" value="NZ_JACCAA010000001.1"/>
</dbReference>
<sequence length="327" mass="35157">MLSLHQLRCFLAVFELGSLTAAAEELGYAQPSISEQIRSLEKSLGIELFARIGRGVTPTEAAHELRPHAERTLEAAAEARRAVMSVSAIETGTIRFGMFGTARLYAGAALIADVLERHPGVRVELVGQNSSDVFDDLRRGRLEAAMIAVPGVISEGMTVVPVAHDELVYISADLDRIRQPITAAKLATANLVMPDSTFRAEDSTRIVLRKLLHETGHNPQTRIEVEDVETAVELVGMGLVDTVIPKGAAEQLLPRLAPNAGYVGLRPKQVDTIAIVHRANARLSPAARLMIELATRRIQAIADPIAGVPDYAPQSTKSSSGTSPSTR</sequence>
<dbReference type="PANTHER" id="PTHR30346:SF29">
    <property type="entry name" value="LYSR SUBSTRATE-BINDING"/>
    <property type="match status" value="1"/>
</dbReference>
<dbReference type="Gene3D" id="3.40.190.290">
    <property type="match status" value="1"/>
</dbReference>
<dbReference type="InterPro" id="IPR000847">
    <property type="entry name" value="LysR_HTH_N"/>
</dbReference>